<comment type="subunit">
    <text evidence="8">Probable component of the PAM complex at least composed of a mitochondrial HSP70 protein, TIMM44 and TIMM14. The complex interacts with the TIMM23 component of the TIM17:23 complex.</text>
</comment>
<accession>A0A9R1XJX5</accession>
<keyword evidence="10" id="KW-1185">Reference proteome</keyword>
<name>A0A9R1XJX5_LACSA</name>
<dbReference type="PANTHER" id="PTHR12763">
    <property type="match status" value="1"/>
</dbReference>
<comment type="subcellular location">
    <subcellularLocation>
        <location evidence="1">Mitochondrion inner membrane</location>
    </subcellularLocation>
</comment>
<gene>
    <name evidence="9" type="ORF">LSAT_V11C300142420</name>
</gene>
<keyword evidence="3" id="KW-0999">Mitochondrion inner membrane</keyword>
<dbReference type="Proteomes" id="UP000235145">
    <property type="component" value="Unassembled WGS sequence"/>
</dbReference>
<dbReference type="GO" id="GO:0001671">
    <property type="term" value="F:ATPase activator activity"/>
    <property type="evidence" value="ECO:0000318"/>
    <property type="project" value="GO_Central"/>
</dbReference>
<evidence type="ECO:0000256" key="4">
    <source>
        <dbReference type="ARBA" id="ARBA00022989"/>
    </source>
</evidence>
<evidence type="ECO:0000256" key="7">
    <source>
        <dbReference type="ARBA" id="ARBA00059031"/>
    </source>
</evidence>
<evidence type="ECO:0000256" key="8">
    <source>
        <dbReference type="ARBA" id="ARBA00063640"/>
    </source>
</evidence>
<sequence length="99" mass="11518">MNIKLYYTGFIETWNSFKTRPPTLRSRRFYEVRFQPTMRSREATLILGVSATTEKMREAHRRVMVANHPEAGGSHYMASKINEEKYGTSGESKHIAYTL</sequence>
<protein>
    <recommendedName>
        <fullName evidence="11">J domain-containing protein</fullName>
    </recommendedName>
</protein>
<organism evidence="9 10">
    <name type="scientific">Lactuca sativa</name>
    <name type="common">Garden lettuce</name>
    <dbReference type="NCBI Taxonomy" id="4236"/>
    <lineage>
        <taxon>Eukaryota</taxon>
        <taxon>Viridiplantae</taxon>
        <taxon>Streptophyta</taxon>
        <taxon>Embryophyta</taxon>
        <taxon>Tracheophyta</taxon>
        <taxon>Spermatophyta</taxon>
        <taxon>Magnoliopsida</taxon>
        <taxon>eudicotyledons</taxon>
        <taxon>Gunneridae</taxon>
        <taxon>Pentapetalae</taxon>
        <taxon>asterids</taxon>
        <taxon>campanulids</taxon>
        <taxon>Asterales</taxon>
        <taxon>Asteraceae</taxon>
        <taxon>Cichorioideae</taxon>
        <taxon>Cichorieae</taxon>
        <taxon>Lactucinae</taxon>
        <taxon>Lactuca</taxon>
    </lineage>
</organism>
<keyword evidence="6" id="KW-0472">Membrane</keyword>
<dbReference type="Gene3D" id="1.10.287.110">
    <property type="entry name" value="DnaJ domain"/>
    <property type="match status" value="1"/>
</dbReference>
<dbReference type="EMBL" id="NBSK02000003">
    <property type="protein sequence ID" value="KAJ0215529.1"/>
    <property type="molecule type" value="Genomic_DNA"/>
</dbReference>
<dbReference type="GO" id="GO:0030150">
    <property type="term" value="P:protein import into mitochondrial matrix"/>
    <property type="evidence" value="ECO:0000318"/>
    <property type="project" value="GO_Central"/>
</dbReference>
<evidence type="ECO:0000256" key="6">
    <source>
        <dbReference type="ARBA" id="ARBA00023136"/>
    </source>
</evidence>
<evidence type="ECO:0000256" key="5">
    <source>
        <dbReference type="ARBA" id="ARBA00023128"/>
    </source>
</evidence>
<proteinExistence type="predicted"/>
<keyword evidence="4" id="KW-1133">Transmembrane helix</keyword>
<dbReference type="PANTHER" id="PTHR12763:SF28">
    <property type="entry name" value="GEO10507P1-RELATED"/>
    <property type="match status" value="1"/>
</dbReference>
<dbReference type="InterPro" id="IPR036869">
    <property type="entry name" value="J_dom_sf"/>
</dbReference>
<dbReference type="FunFam" id="1.10.287.110:FF:000001">
    <property type="entry name" value="Import inner membrane translocase subunit tim14"/>
    <property type="match status" value="1"/>
</dbReference>
<keyword evidence="2" id="KW-0812">Transmembrane</keyword>
<evidence type="ECO:0000256" key="2">
    <source>
        <dbReference type="ARBA" id="ARBA00022692"/>
    </source>
</evidence>
<keyword evidence="5" id="KW-0496">Mitochondrion</keyword>
<evidence type="ECO:0000313" key="10">
    <source>
        <dbReference type="Proteomes" id="UP000235145"/>
    </source>
</evidence>
<evidence type="ECO:0000256" key="3">
    <source>
        <dbReference type="ARBA" id="ARBA00022792"/>
    </source>
</evidence>
<evidence type="ECO:0000256" key="1">
    <source>
        <dbReference type="ARBA" id="ARBA00004273"/>
    </source>
</evidence>
<comment type="function">
    <text evidence="7">Component of the PAM complex, a complex required for the translocation of transit peptide-containing proteins from the inner membrane into the mitochondrial matrix in an ATP-dependent manner.</text>
</comment>
<dbReference type="GO" id="GO:0001405">
    <property type="term" value="C:PAM complex, Tim23 associated import motor"/>
    <property type="evidence" value="ECO:0000318"/>
    <property type="project" value="GO_Central"/>
</dbReference>
<dbReference type="SUPFAM" id="SSF46565">
    <property type="entry name" value="Chaperone J-domain"/>
    <property type="match status" value="1"/>
</dbReference>
<evidence type="ECO:0000313" key="9">
    <source>
        <dbReference type="EMBL" id="KAJ0215529.1"/>
    </source>
</evidence>
<evidence type="ECO:0008006" key="11">
    <source>
        <dbReference type="Google" id="ProtNLM"/>
    </source>
</evidence>
<dbReference type="AlphaFoldDB" id="A0A9R1XJX5"/>
<comment type="caution">
    <text evidence="9">The sequence shown here is derived from an EMBL/GenBank/DDBJ whole genome shotgun (WGS) entry which is preliminary data.</text>
</comment>
<reference evidence="9 10" key="1">
    <citation type="journal article" date="2017" name="Nat. Commun.">
        <title>Genome assembly with in vitro proximity ligation data and whole-genome triplication in lettuce.</title>
        <authorList>
            <person name="Reyes-Chin-Wo S."/>
            <person name="Wang Z."/>
            <person name="Yang X."/>
            <person name="Kozik A."/>
            <person name="Arikit S."/>
            <person name="Song C."/>
            <person name="Xia L."/>
            <person name="Froenicke L."/>
            <person name="Lavelle D.O."/>
            <person name="Truco M.J."/>
            <person name="Xia R."/>
            <person name="Zhu S."/>
            <person name="Xu C."/>
            <person name="Xu H."/>
            <person name="Xu X."/>
            <person name="Cox K."/>
            <person name="Korf I."/>
            <person name="Meyers B.C."/>
            <person name="Michelmore R.W."/>
        </authorList>
    </citation>
    <scope>NUCLEOTIDE SEQUENCE [LARGE SCALE GENOMIC DNA]</scope>
    <source>
        <strain evidence="10">cv. Salinas</strain>
        <tissue evidence="9">Seedlings</tissue>
    </source>
</reference>